<evidence type="ECO:0008006" key="3">
    <source>
        <dbReference type="Google" id="ProtNLM"/>
    </source>
</evidence>
<evidence type="ECO:0000313" key="2">
    <source>
        <dbReference type="Proteomes" id="UP001501600"/>
    </source>
</evidence>
<proteinExistence type="predicted"/>
<gene>
    <name evidence="1" type="ORF">GCM10025772_14770</name>
</gene>
<keyword evidence="2" id="KW-1185">Reference proteome</keyword>
<dbReference type="EMBL" id="BAABLF010000008">
    <property type="protein sequence ID" value="GAA5190350.1"/>
    <property type="molecule type" value="Genomic_DNA"/>
</dbReference>
<accession>A0ABP9S4C1</accession>
<reference evidence="2" key="1">
    <citation type="journal article" date="2019" name="Int. J. Syst. Evol. Microbiol.">
        <title>The Global Catalogue of Microorganisms (GCM) 10K type strain sequencing project: providing services to taxonomists for standard genome sequencing and annotation.</title>
        <authorList>
            <consortium name="The Broad Institute Genomics Platform"/>
            <consortium name="The Broad Institute Genome Sequencing Center for Infectious Disease"/>
            <person name="Wu L."/>
            <person name="Ma J."/>
        </authorList>
    </citation>
    <scope>NUCLEOTIDE SEQUENCE [LARGE SCALE GENOMIC DNA]</scope>
    <source>
        <strain evidence="2">JCM 18720</strain>
    </source>
</reference>
<protein>
    <recommendedName>
        <fullName evidence="3">Lipoprotein</fullName>
    </recommendedName>
</protein>
<evidence type="ECO:0000313" key="1">
    <source>
        <dbReference type="EMBL" id="GAA5190350.1"/>
    </source>
</evidence>
<organism evidence="1 2">
    <name type="scientific">Ferrimonas gelatinilytica</name>
    <dbReference type="NCBI Taxonomy" id="1255257"/>
    <lineage>
        <taxon>Bacteria</taxon>
        <taxon>Pseudomonadati</taxon>
        <taxon>Pseudomonadota</taxon>
        <taxon>Gammaproteobacteria</taxon>
        <taxon>Alteromonadales</taxon>
        <taxon>Ferrimonadaceae</taxon>
        <taxon>Ferrimonas</taxon>
    </lineage>
</organism>
<sequence>MSSRSLRFVLPALTLNFHPVLADDRLLPIWGKEAEARGYTLPKPFGLSLSYMDMSNPVEVKSIGLTGHPVLEALQIDAPDARFEGYNVTLRGDMWLFPFWNIYGILGYTDGHSEAPIREFGCDIELVSSIGNKLLCGTLNDLAPEVLGLPFQLELSGATYGMGTTLAGGVGNWFALVDVNYTLTNLSLIDGEITTLVAAPRIGYRWQFDGGRELRLFAGAMYQKVDQNLGGSLLNLGLPDAVNGVLERLAPDAHFQVVQSGTSPWNTVVGVQYALNRDWELLLETGFGARNTSFLSLGRRF</sequence>
<dbReference type="RefSeq" id="WP_345316410.1">
    <property type="nucleotide sequence ID" value="NZ_BAABLF010000008.1"/>
</dbReference>
<dbReference type="Proteomes" id="UP001501600">
    <property type="component" value="Unassembled WGS sequence"/>
</dbReference>
<comment type="caution">
    <text evidence="1">The sequence shown here is derived from an EMBL/GenBank/DDBJ whole genome shotgun (WGS) entry which is preliminary data.</text>
</comment>
<name>A0ABP9S4C1_9GAMM</name>